<sequence>MHVGVLFAAVLAAVFFPRVDFHGPAASAQPPTTISSPSGFDQTSAFSAIDAAVGASSLDETTATTTTIITTTTTTAPVTATTTGSPSVGLTTAIMWVLMLAGVGAAVGGLMSGVAALKTASIRPPPPPPPPPPLLRPIHPPCTFLPRAGWS</sequence>
<name>A0A162KAT2_9HYPO</name>
<keyword evidence="1" id="KW-1133">Transmembrane helix</keyword>
<gene>
    <name evidence="3" type="ORF">SPI_02125</name>
</gene>
<keyword evidence="2" id="KW-0732">Signal</keyword>
<proteinExistence type="predicted"/>
<keyword evidence="1" id="KW-0472">Membrane</keyword>
<evidence type="ECO:0000256" key="1">
    <source>
        <dbReference type="SAM" id="Phobius"/>
    </source>
</evidence>
<keyword evidence="4" id="KW-1185">Reference proteome</keyword>
<evidence type="ECO:0000256" key="2">
    <source>
        <dbReference type="SAM" id="SignalP"/>
    </source>
</evidence>
<keyword evidence="1" id="KW-0812">Transmembrane</keyword>
<feature type="chain" id="PRO_5007836445" evidence="2">
    <location>
        <begin position="22"/>
        <end position="151"/>
    </location>
</feature>
<dbReference type="Proteomes" id="UP000076874">
    <property type="component" value="Unassembled WGS sequence"/>
</dbReference>
<reference evidence="3 4" key="1">
    <citation type="journal article" date="2016" name="Genome Biol. Evol.">
        <title>Divergent and convergent evolution of fungal pathogenicity.</title>
        <authorList>
            <person name="Shang Y."/>
            <person name="Xiao G."/>
            <person name="Zheng P."/>
            <person name="Cen K."/>
            <person name="Zhan S."/>
            <person name="Wang C."/>
        </authorList>
    </citation>
    <scope>NUCLEOTIDE SEQUENCE [LARGE SCALE GENOMIC DNA]</scope>
    <source>
        <strain evidence="3 4">RCEF 264</strain>
    </source>
</reference>
<feature type="transmembrane region" description="Helical" evidence="1">
    <location>
        <begin position="93"/>
        <end position="117"/>
    </location>
</feature>
<protein>
    <submittedName>
        <fullName evidence="3">Uncharacterized protein</fullName>
    </submittedName>
</protein>
<evidence type="ECO:0000313" key="4">
    <source>
        <dbReference type="Proteomes" id="UP000076874"/>
    </source>
</evidence>
<dbReference type="AlphaFoldDB" id="A0A162KAT2"/>
<comment type="caution">
    <text evidence="3">The sequence shown here is derived from an EMBL/GenBank/DDBJ whole genome shotgun (WGS) entry which is preliminary data.</text>
</comment>
<feature type="signal peptide" evidence="2">
    <location>
        <begin position="1"/>
        <end position="21"/>
    </location>
</feature>
<evidence type="ECO:0000313" key="3">
    <source>
        <dbReference type="EMBL" id="OAA65338.1"/>
    </source>
</evidence>
<organism evidence="3 4">
    <name type="scientific">Niveomyces insectorum RCEF 264</name>
    <dbReference type="NCBI Taxonomy" id="1081102"/>
    <lineage>
        <taxon>Eukaryota</taxon>
        <taxon>Fungi</taxon>
        <taxon>Dikarya</taxon>
        <taxon>Ascomycota</taxon>
        <taxon>Pezizomycotina</taxon>
        <taxon>Sordariomycetes</taxon>
        <taxon>Hypocreomycetidae</taxon>
        <taxon>Hypocreales</taxon>
        <taxon>Cordycipitaceae</taxon>
        <taxon>Niveomyces</taxon>
    </lineage>
</organism>
<dbReference type="EMBL" id="AZHD01000003">
    <property type="protein sequence ID" value="OAA65338.1"/>
    <property type="molecule type" value="Genomic_DNA"/>
</dbReference>
<accession>A0A162KAT2</accession>